<gene>
    <name evidence="1" type="ordered locus">Palpr_2134</name>
</gene>
<dbReference type="RefSeq" id="WP_013445639.1">
    <property type="nucleotide sequence ID" value="NC_014734.1"/>
</dbReference>
<dbReference type="HOGENOM" id="CLU_1999909_0_0_10"/>
<accession>E4T6C6</accession>
<keyword evidence="2" id="KW-1185">Reference proteome</keyword>
<dbReference type="STRING" id="694427.Palpr_2134"/>
<evidence type="ECO:0000313" key="2">
    <source>
        <dbReference type="Proteomes" id="UP000008718"/>
    </source>
</evidence>
<evidence type="ECO:0000313" key="1">
    <source>
        <dbReference type="EMBL" id="ADQ80270.1"/>
    </source>
</evidence>
<dbReference type="AlphaFoldDB" id="E4T6C6"/>
<reference evidence="1 2" key="2">
    <citation type="journal article" date="2011" name="Stand. Genomic Sci.">
        <title>Complete genome sequence of Paludibacter propionicigenes type strain (WB4).</title>
        <authorList>
            <person name="Gronow S."/>
            <person name="Munk C."/>
            <person name="Lapidus A."/>
            <person name="Nolan M."/>
            <person name="Lucas S."/>
            <person name="Hammon N."/>
            <person name="Deshpande S."/>
            <person name="Cheng J.F."/>
            <person name="Tapia R."/>
            <person name="Han C."/>
            <person name="Goodwin L."/>
            <person name="Pitluck S."/>
            <person name="Liolios K."/>
            <person name="Ivanova N."/>
            <person name="Mavromatis K."/>
            <person name="Mikhailova N."/>
            <person name="Pati A."/>
            <person name="Chen A."/>
            <person name="Palaniappan K."/>
            <person name="Land M."/>
            <person name="Hauser L."/>
            <person name="Chang Y.J."/>
            <person name="Jeffries C.D."/>
            <person name="Brambilla E."/>
            <person name="Rohde M."/>
            <person name="Goker M."/>
            <person name="Detter J.C."/>
            <person name="Woyke T."/>
            <person name="Bristow J."/>
            <person name="Eisen J.A."/>
            <person name="Markowitz V."/>
            <person name="Hugenholtz P."/>
            <person name="Kyrpides N.C."/>
            <person name="Klenk H.P."/>
        </authorList>
    </citation>
    <scope>NUCLEOTIDE SEQUENCE [LARGE SCALE GENOMIC DNA]</scope>
    <source>
        <strain evidence="2">DSM 17365 / JCM 13257 / WB4</strain>
    </source>
</reference>
<dbReference type="eggNOG" id="ENOG503498N">
    <property type="taxonomic scope" value="Bacteria"/>
</dbReference>
<organism evidence="1 2">
    <name type="scientific">Paludibacter propionicigenes (strain DSM 17365 / JCM 13257 / WB4)</name>
    <dbReference type="NCBI Taxonomy" id="694427"/>
    <lineage>
        <taxon>Bacteria</taxon>
        <taxon>Pseudomonadati</taxon>
        <taxon>Bacteroidota</taxon>
        <taxon>Bacteroidia</taxon>
        <taxon>Bacteroidales</taxon>
        <taxon>Paludibacteraceae</taxon>
        <taxon>Paludibacter</taxon>
    </lineage>
</organism>
<protein>
    <submittedName>
        <fullName evidence="1">Uncharacterized protein</fullName>
    </submittedName>
</protein>
<sequence length="136" mass="14583">MSYTVIDKKAEHHSFGVWPVKINVDTTLTLVKQENDHLGISYDCVFSGVKSGHVQGGPIQVDGDMTKVVNDNPKVLVIISGYQKTAAYASMHVKITVDAPVIGTITIFDSTLGGNIPAGNAWELIAEGMKAELNAK</sequence>
<reference key="1">
    <citation type="submission" date="2010-11" db="EMBL/GenBank/DDBJ databases">
        <title>The complete genome of Paludibacter propionicigenes DSM 17365.</title>
        <authorList>
            <consortium name="US DOE Joint Genome Institute (JGI-PGF)"/>
            <person name="Lucas S."/>
            <person name="Copeland A."/>
            <person name="Lapidus A."/>
            <person name="Bruce D."/>
            <person name="Goodwin L."/>
            <person name="Pitluck S."/>
            <person name="Kyrpides N."/>
            <person name="Mavromatis K."/>
            <person name="Ivanova N."/>
            <person name="Munk A.C."/>
            <person name="Brettin T."/>
            <person name="Detter J.C."/>
            <person name="Han C."/>
            <person name="Tapia R."/>
            <person name="Land M."/>
            <person name="Hauser L."/>
            <person name="Markowitz V."/>
            <person name="Cheng J.-F."/>
            <person name="Hugenholtz P."/>
            <person name="Woyke T."/>
            <person name="Wu D."/>
            <person name="Gronow S."/>
            <person name="Wellnitz S."/>
            <person name="Brambilla E."/>
            <person name="Klenk H.-P."/>
            <person name="Eisen J.A."/>
        </authorList>
    </citation>
    <scope>NUCLEOTIDE SEQUENCE</scope>
    <source>
        <strain>WB4</strain>
    </source>
</reference>
<proteinExistence type="predicted"/>
<dbReference type="KEGG" id="ppn:Palpr_2134"/>
<dbReference type="OrthoDB" id="1162915at2"/>
<dbReference type="Proteomes" id="UP000008718">
    <property type="component" value="Chromosome"/>
</dbReference>
<name>E4T6C6_PALPW</name>
<dbReference type="EMBL" id="CP002345">
    <property type="protein sequence ID" value="ADQ80270.1"/>
    <property type="molecule type" value="Genomic_DNA"/>
</dbReference>